<feature type="domain" description="ABC3 transporter permease C-terminal" evidence="7">
    <location>
        <begin position="716"/>
        <end position="829"/>
    </location>
</feature>
<evidence type="ECO:0000256" key="5">
    <source>
        <dbReference type="ARBA" id="ARBA00023136"/>
    </source>
</evidence>
<keyword evidence="2" id="KW-1003">Cell membrane</keyword>
<protein>
    <submittedName>
        <fullName evidence="8">ABC transport system permease protein</fullName>
    </submittedName>
</protein>
<evidence type="ECO:0000313" key="8">
    <source>
        <dbReference type="EMBL" id="MBB6577306.1"/>
    </source>
</evidence>
<feature type="transmembrane region" description="Helical" evidence="6">
    <location>
        <begin position="318"/>
        <end position="340"/>
    </location>
</feature>
<sequence length="839" mass="89739">MGHKIFGLGWRNLVRDWRAGELRLLLVAVALAVAALTSVSFFSDRLQAGLQRDASQLLGGDVVIVSDNPTPAAFSQKVAQLGLQGVATVSFPTMGRAADADGGETRLVGLKAVQDGYPLRGRVRVAQAIDGADAPAEGIPAQGEVWVDASLLEALGLRMGASLWLGDQAFRIGRIISIEPDRGAGFLGFAPRVMMRWSDLQATGLVQPASRLVYRYAVAGAPDATAQFLQWAEQQVAAPDSHGVRVESLQSGRPEMEQTLNRAQKFLNLVALLAALLSAVAVALAARTFANAHLGSAALMRVLGLSQRAIAGSYLVEFFAVGLAASLIGVALGFAMHYLFIGLMAGLLAVELPAASAWPIGVGLGMGMTLLLAFGLPPVLQLAQVPPLRVLRRELGAMRPASASVLLVGMAGFAALLMLVSGDWALGGIAVGGFAAAVLVFALLSAVAIAVLRRCVHEATAPQWLVLATRQVAARPAFAMVQISSLAVGLMALVLLVLLRTDLIQTWRQTTPPDAMNRFVINIMPDQSDAFRAALAKAGISKVDWYPMIRGRLIQINGKAVGPQDYTEDRAKRLVDREFNISNSTDLQEHNQVVQGRWVAGDVQGISVEEGIAKTLGLQLGDRLLFDMGGVKRESTITSLRKVDWGSMRANFFVMYPLEHVDDVAVTYLAAYRAPDVAGFDNALVREFPNITNVDLRATVAQLQRVLDQVIRAVEFLFGFTLAAGLVVLFAAITATREERAREFAIMRAVGARAQLLRQVQRAELAGVGLLAGVLASVVAVAIGWALARYVFDFAWTPRWWVPLAGGACGAVLALLAGWWGLREVLRRPVVVTLREAAE</sequence>
<feature type="transmembrane region" description="Helical" evidence="6">
    <location>
        <begin position="800"/>
        <end position="822"/>
    </location>
</feature>
<dbReference type="PANTHER" id="PTHR30287">
    <property type="entry name" value="MEMBRANE COMPONENT OF PREDICTED ABC SUPERFAMILY METABOLITE UPTAKE TRANSPORTER"/>
    <property type="match status" value="1"/>
</dbReference>
<evidence type="ECO:0000256" key="2">
    <source>
        <dbReference type="ARBA" id="ARBA00022475"/>
    </source>
</evidence>
<dbReference type="PANTHER" id="PTHR30287:SF1">
    <property type="entry name" value="INNER MEMBRANE PROTEIN"/>
    <property type="match status" value="1"/>
</dbReference>
<feature type="transmembrane region" description="Helical" evidence="6">
    <location>
        <begin position="22"/>
        <end position="42"/>
    </location>
</feature>
<keyword evidence="9" id="KW-1185">Reference proteome</keyword>
<dbReference type="InterPro" id="IPR038766">
    <property type="entry name" value="Membrane_comp_ABC_pdt"/>
</dbReference>
<feature type="domain" description="ABC3 transporter permease C-terminal" evidence="7">
    <location>
        <begin position="269"/>
        <end position="386"/>
    </location>
</feature>
<evidence type="ECO:0000256" key="4">
    <source>
        <dbReference type="ARBA" id="ARBA00022989"/>
    </source>
</evidence>
<evidence type="ECO:0000256" key="6">
    <source>
        <dbReference type="SAM" id="Phobius"/>
    </source>
</evidence>
<gene>
    <name evidence="8" type="ORF">HNP33_001361</name>
</gene>
<evidence type="ECO:0000256" key="3">
    <source>
        <dbReference type="ARBA" id="ARBA00022692"/>
    </source>
</evidence>
<dbReference type="Pfam" id="PF02687">
    <property type="entry name" value="FtsX"/>
    <property type="match status" value="2"/>
</dbReference>
<evidence type="ECO:0000259" key="7">
    <source>
        <dbReference type="Pfam" id="PF02687"/>
    </source>
</evidence>
<comment type="caution">
    <text evidence="8">The sequence shown here is derived from an EMBL/GenBank/DDBJ whole genome shotgun (WGS) entry which is preliminary data.</text>
</comment>
<keyword evidence="3 6" id="KW-0812">Transmembrane</keyword>
<keyword evidence="4 6" id="KW-1133">Transmembrane helix</keyword>
<name>A0ABR6RDU5_9BURK</name>
<feature type="transmembrane region" description="Helical" evidence="6">
    <location>
        <begin position="716"/>
        <end position="735"/>
    </location>
</feature>
<proteinExistence type="predicted"/>
<dbReference type="InterPro" id="IPR003838">
    <property type="entry name" value="ABC3_permease_C"/>
</dbReference>
<reference evidence="8 9" key="1">
    <citation type="submission" date="2020-08" db="EMBL/GenBank/DDBJ databases">
        <title>Functional genomics of gut bacteria from endangered species of beetles.</title>
        <authorList>
            <person name="Carlos-Shanley C."/>
        </authorList>
    </citation>
    <scope>NUCLEOTIDE SEQUENCE [LARGE SCALE GENOMIC DNA]</scope>
    <source>
        <strain evidence="8 9">S00124</strain>
    </source>
</reference>
<feature type="transmembrane region" description="Helical" evidence="6">
    <location>
        <begin position="401"/>
        <end position="420"/>
    </location>
</feature>
<organism evidence="8 9">
    <name type="scientific">Comamonas odontotermitis</name>
    <dbReference type="NCBI Taxonomy" id="379895"/>
    <lineage>
        <taxon>Bacteria</taxon>
        <taxon>Pseudomonadati</taxon>
        <taxon>Pseudomonadota</taxon>
        <taxon>Betaproteobacteria</taxon>
        <taxon>Burkholderiales</taxon>
        <taxon>Comamonadaceae</taxon>
        <taxon>Comamonas</taxon>
    </lineage>
</organism>
<feature type="transmembrane region" description="Helical" evidence="6">
    <location>
        <begin position="360"/>
        <end position="380"/>
    </location>
</feature>
<feature type="transmembrane region" description="Helical" evidence="6">
    <location>
        <begin position="266"/>
        <end position="286"/>
    </location>
</feature>
<dbReference type="Proteomes" id="UP000562492">
    <property type="component" value="Unassembled WGS sequence"/>
</dbReference>
<keyword evidence="5 6" id="KW-0472">Membrane</keyword>
<dbReference type="EMBL" id="JACHKZ010000006">
    <property type="protein sequence ID" value="MBB6577306.1"/>
    <property type="molecule type" value="Genomic_DNA"/>
</dbReference>
<feature type="transmembrane region" description="Helical" evidence="6">
    <location>
        <begin position="473"/>
        <end position="499"/>
    </location>
</feature>
<comment type="subcellular location">
    <subcellularLocation>
        <location evidence="1">Cell membrane</location>
        <topology evidence="1">Multi-pass membrane protein</topology>
    </subcellularLocation>
</comment>
<evidence type="ECO:0000256" key="1">
    <source>
        <dbReference type="ARBA" id="ARBA00004651"/>
    </source>
</evidence>
<feature type="transmembrane region" description="Helical" evidence="6">
    <location>
        <begin position="426"/>
        <end position="452"/>
    </location>
</feature>
<accession>A0ABR6RDU5</accession>
<evidence type="ECO:0000313" key="9">
    <source>
        <dbReference type="Proteomes" id="UP000562492"/>
    </source>
</evidence>
<feature type="transmembrane region" description="Helical" evidence="6">
    <location>
        <begin position="765"/>
        <end position="788"/>
    </location>
</feature>
<dbReference type="RefSeq" id="WP_184706676.1">
    <property type="nucleotide sequence ID" value="NZ_JACHKZ010000006.1"/>
</dbReference>